<gene>
    <name evidence="1" type="ORF">GV832_16615</name>
</gene>
<evidence type="ECO:0000313" key="2">
    <source>
        <dbReference type="Proteomes" id="UP001193501"/>
    </source>
</evidence>
<dbReference type="AlphaFoldDB" id="A0AAE4YC27"/>
<proteinExistence type="predicted"/>
<protein>
    <submittedName>
        <fullName evidence="1">Uncharacterized protein</fullName>
    </submittedName>
</protein>
<dbReference type="RefSeq" id="WP_168776017.1">
    <property type="nucleotide sequence ID" value="NZ_JAABNR010000019.1"/>
</dbReference>
<dbReference type="EMBL" id="JAABNR010000019">
    <property type="protein sequence ID" value="NBZ89214.1"/>
    <property type="molecule type" value="Genomic_DNA"/>
</dbReference>
<comment type="caution">
    <text evidence="1">The sequence shown here is derived from an EMBL/GenBank/DDBJ whole genome shotgun (WGS) entry which is preliminary data.</text>
</comment>
<accession>A0AAE4YC27</accession>
<reference evidence="1" key="1">
    <citation type="submission" date="2020-01" db="EMBL/GenBank/DDBJ databases">
        <authorList>
            <person name="Chen W.-M."/>
        </authorList>
    </citation>
    <scope>NUCLEOTIDE SEQUENCE</scope>
    <source>
        <strain evidence="1">CYK-10</strain>
    </source>
</reference>
<name>A0AAE4YC27_9RHOB</name>
<keyword evidence="2" id="KW-1185">Reference proteome</keyword>
<organism evidence="1 2">
    <name type="scientific">Stagnihabitans tardus</name>
    <dbReference type="NCBI Taxonomy" id="2699202"/>
    <lineage>
        <taxon>Bacteria</taxon>
        <taxon>Pseudomonadati</taxon>
        <taxon>Pseudomonadota</taxon>
        <taxon>Alphaproteobacteria</taxon>
        <taxon>Rhodobacterales</taxon>
        <taxon>Paracoccaceae</taxon>
        <taxon>Stagnihabitans</taxon>
    </lineage>
</organism>
<dbReference type="Proteomes" id="UP001193501">
    <property type="component" value="Unassembled WGS sequence"/>
</dbReference>
<sequence>MIELQLAKGEAEHADWRIDDPFPRKRRDQHVPLAICPHDVKEPLPREASLRVWRTNTLDLNRRSFGRSQLLEVTLQEDGQQAPFRIHDVPSAFGLGGVAEEFPPDDA</sequence>
<evidence type="ECO:0000313" key="1">
    <source>
        <dbReference type="EMBL" id="NBZ89214.1"/>
    </source>
</evidence>